<evidence type="ECO:0000256" key="1">
    <source>
        <dbReference type="SAM" id="MobiDB-lite"/>
    </source>
</evidence>
<proteinExistence type="predicted"/>
<feature type="region of interest" description="Disordered" evidence="1">
    <location>
        <begin position="50"/>
        <end position="76"/>
    </location>
</feature>
<accession>A0A2K2D5L7</accession>
<reference evidence="2 3" key="1">
    <citation type="journal article" date="2010" name="Nature">
        <title>Genome sequencing and analysis of the model grass Brachypodium distachyon.</title>
        <authorList>
            <consortium name="International Brachypodium Initiative"/>
        </authorList>
    </citation>
    <scope>NUCLEOTIDE SEQUENCE [LARGE SCALE GENOMIC DNA]</scope>
    <source>
        <strain evidence="2 3">Bd21</strain>
    </source>
</reference>
<sequence length="76" mass="8341">MVEREDPQAKLVRITVNIPRTVGKNTLQAVALNPWLEYIIAPCFTLAQDSSNTSTKASSPRNEAAGIESNEPMAER</sequence>
<feature type="compositionally biased region" description="Polar residues" evidence="1">
    <location>
        <begin position="50"/>
        <end position="61"/>
    </location>
</feature>
<evidence type="ECO:0000313" key="4">
    <source>
        <dbReference type="Proteomes" id="UP000008810"/>
    </source>
</evidence>
<dbReference type="AlphaFoldDB" id="A0A2K2D5L7"/>
<dbReference type="Proteomes" id="UP000008810">
    <property type="component" value="Chromosome 3"/>
</dbReference>
<gene>
    <name evidence="2" type="ORF">BRADI_3g58103v3</name>
</gene>
<dbReference type="InParanoid" id="A0A2K2D5L7"/>
<dbReference type="EnsemblPlants" id="PNT69580">
    <property type="protein sequence ID" value="PNT69580"/>
    <property type="gene ID" value="BRADI_3g58103v3"/>
</dbReference>
<reference evidence="3" key="3">
    <citation type="submission" date="2018-08" db="UniProtKB">
        <authorList>
            <consortium name="EnsemblPlants"/>
        </authorList>
    </citation>
    <scope>IDENTIFICATION</scope>
    <source>
        <strain evidence="3">cv. Bd21</strain>
    </source>
</reference>
<reference evidence="2" key="2">
    <citation type="submission" date="2017-06" db="EMBL/GenBank/DDBJ databases">
        <title>WGS assembly of Brachypodium distachyon.</title>
        <authorList>
            <consortium name="The International Brachypodium Initiative"/>
            <person name="Lucas S."/>
            <person name="Harmon-Smith M."/>
            <person name="Lail K."/>
            <person name="Tice H."/>
            <person name="Grimwood J."/>
            <person name="Bruce D."/>
            <person name="Barry K."/>
            <person name="Shu S."/>
            <person name="Lindquist E."/>
            <person name="Wang M."/>
            <person name="Pitluck S."/>
            <person name="Vogel J.P."/>
            <person name="Garvin D.F."/>
            <person name="Mockler T.C."/>
            <person name="Schmutz J."/>
            <person name="Rokhsar D."/>
            <person name="Bevan M.W."/>
        </authorList>
    </citation>
    <scope>NUCLEOTIDE SEQUENCE</scope>
    <source>
        <strain evidence="2">Bd21</strain>
    </source>
</reference>
<name>A0A2K2D5L7_BRADI</name>
<organism evidence="2">
    <name type="scientific">Brachypodium distachyon</name>
    <name type="common">Purple false brome</name>
    <name type="synonym">Trachynia distachya</name>
    <dbReference type="NCBI Taxonomy" id="15368"/>
    <lineage>
        <taxon>Eukaryota</taxon>
        <taxon>Viridiplantae</taxon>
        <taxon>Streptophyta</taxon>
        <taxon>Embryophyta</taxon>
        <taxon>Tracheophyta</taxon>
        <taxon>Spermatophyta</taxon>
        <taxon>Magnoliopsida</taxon>
        <taxon>Liliopsida</taxon>
        <taxon>Poales</taxon>
        <taxon>Poaceae</taxon>
        <taxon>BOP clade</taxon>
        <taxon>Pooideae</taxon>
        <taxon>Stipodae</taxon>
        <taxon>Brachypodieae</taxon>
        <taxon>Brachypodium</taxon>
    </lineage>
</organism>
<keyword evidence="4" id="KW-1185">Reference proteome</keyword>
<dbReference type="Gramene" id="PNT69580">
    <property type="protein sequence ID" value="PNT69580"/>
    <property type="gene ID" value="BRADI_3g58103v3"/>
</dbReference>
<dbReference type="EMBL" id="CM000882">
    <property type="protein sequence ID" value="PNT69580.1"/>
    <property type="molecule type" value="Genomic_DNA"/>
</dbReference>
<protein>
    <submittedName>
        <fullName evidence="2 3">Uncharacterized protein</fullName>
    </submittedName>
</protein>
<evidence type="ECO:0000313" key="3">
    <source>
        <dbReference type="EnsemblPlants" id="PNT69580"/>
    </source>
</evidence>
<evidence type="ECO:0000313" key="2">
    <source>
        <dbReference type="EMBL" id="PNT69580.1"/>
    </source>
</evidence>